<dbReference type="EMBL" id="SOAZ01000034">
    <property type="protein sequence ID" value="TDT47631.1"/>
    <property type="molecule type" value="Genomic_DNA"/>
</dbReference>
<dbReference type="Pfam" id="PF13380">
    <property type="entry name" value="CoA_binding_2"/>
    <property type="match status" value="1"/>
</dbReference>
<feature type="domain" description="CoA-binding" evidence="1">
    <location>
        <begin position="6"/>
        <end position="98"/>
    </location>
</feature>
<reference evidence="2 3" key="1">
    <citation type="submission" date="2019-03" db="EMBL/GenBank/DDBJ databases">
        <title>Genomic Encyclopedia of Type Strains, Phase IV (KMG-IV): sequencing the most valuable type-strain genomes for metagenomic binning, comparative biology and taxonomic classification.</title>
        <authorList>
            <person name="Goeker M."/>
        </authorList>
    </citation>
    <scope>NUCLEOTIDE SEQUENCE [LARGE SCALE GENOMIC DNA]</scope>
    <source>
        <strain evidence="2 3">DSM 24455</strain>
    </source>
</reference>
<accession>A0A4R7K9G1</accession>
<organism evidence="2 3">
    <name type="scientific">Fonticella tunisiensis</name>
    <dbReference type="NCBI Taxonomy" id="1096341"/>
    <lineage>
        <taxon>Bacteria</taxon>
        <taxon>Bacillati</taxon>
        <taxon>Bacillota</taxon>
        <taxon>Clostridia</taxon>
        <taxon>Eubacteriales</taxon>
        <taxon>Clostridiaceae</taxon>
        <taxon>Fonticella</taxon>
    </lineage>
</organism>
<dbReference type="SUPFAM" id="SSF51735">
    <property type="entry name" value="NAD(P)-binding Rossmann-fold domains"/>
    <property type="match status" value="1"/>
</dbReference>
<dbReference type="PANTHER" id="PTHR33303:SF2">
    <property type="entry name" value="COA-BINDING DOMAIN-CONTAINING PROTEIN"/>
    <property type="match status" value="1"/>
</dbReference>
<keyword evidence="3" id="KW-1185">Reference proteome</keyword>
<comment type="caution">
    <text evidence="2">The sequence shown here is derived from an EMBL/GenBank/DDBJ whole genome shotgun (WGS) entry which is preliminary data.</text>
</comment>
<sequence length="125" mass="14100">MDIQDFKDKKVWAVVGSVHNREKFAYKIYNFLKAKGYRVYAVDPSGKDVDGDKSYVSLSSLPEKPEAVDMVIHPAKGGSFVDEAKHLGINYIWFQPGAESEELIEKAGSYGMKVVHHKCVMVEFK</sequence>
<dbReference type="Proteomes" id="UP000295325">
    <property type="component" value="Unassembled WGS sequence"/>
</dbReference>
<dbReference type="PANTHER" id="PTHR33303">
    <property type="entry name" value="CYTOPLASMIC PROTEIN-RELATED"/>
    <property type="match status" value="1"/>
</dbReference>
<dbReference type="OrthoDB" id="9804695at2"/>
<dbReference type="InterPro" id="IPR003781">
    <property type="entry name" value="CoA-bd"/>
</dbReference>
<evidence type="ECO:0000259" key="1">
    <source>
        <dbReference type="SMART" id="SM00881"/>
    </source>
</evidence>
<dbReference type="AlphaFoldDB" id="A0A4R7K9G1"/>
<proteinExistence type="predicted"/>
<dbReference type="InterPro" id="IPR036291">
    <property type="entry name" value="NAD(P)-bd_dom_sf"/>
</dbReference>
<name>A0A4R7K9G1_9CLOT</name>
<dbReference type="RefSeq" id="WP_133629325.1">
    <property type="nucleotide sequence ID" value="NZ_SOAZ01000034.1"/>
</dbReference>
<evidence type="ECO:0000313" key="3">
    <source>
        <dbReference type="Proteomes" id="UP000295325"/>
    </source>
</evidence>
<evidence type="ECO:0000313" key="2">
    <source>
        <dbReference type="EMBL" id="TDT47631.1"/>
    </source>
</evidence>
<protein>
    <recommendedName>
        <fullName evidence="1">CoA-binding domain-containing protein</fullName>
    </recommendedName>
</protein>
<dbReference type="Gene3D" id="3.40.50.720">
    <property type="entry name" value="NAD(P)-binding Rossmann-like Domain"/>
    <property type="match status" value="1"/>
</dbReference>
<gene>
    <name evidence="2" type="ORF">EDD71_13417</name>
</gene>
<dbReference type="SMART" id="SM00881">
    <property type="entry name" value="CoA_binding"/>
    <property type="match status" value="1"/>
</dbReference>